<evidence type="ECO:0000259" key="14">
    <source>
        <dbReference type="PROSITE" id="PS50851"/>
    </source>
</evidence>
<accession>A0A1T4MCK5</accession>
<dbReference type="PROSITE" id="PS50109">
    <property type="entry name" value="HIS_KIN"/>
    <property type="match status" value="1"/>
</dbReference>
<keyword evidence="6" id="KW-0808">Transferase</keyword>
<dbReference type="EMBL" id="FUWM01000010">
    <property type="protein sequence ID" value="SJZ64615.1"/>
    <property type="molecule type" value="Genomic_DNA"/>
</dbReference>
<dbReference type="FunFam" id="3.30.565.10:FF:000016">
    <property type="entry name" value="Chemotaxis protein CheA, putative"/>
    <property type="match status" value="1"/>
</dbReference>
<dbReference type="InterPro" id="IPR036097">
    <property type="entry name" value="HisK_dim/P_sf"/>
</dbReference>
<evidence type="ECO:0000256" key="11">
    <source>
        <dbReference type="PROSITE-ProRule" id="PRU00110"/>
    </source>
</evidence>
<dbReference type="SMART" id="SM00260">
    <property type="entry name" value="CheW"/>
    <property type="match status" value="1"/>
</dbReference>
<dbReference type="SMART" id="SM00073">
    <property type="entry name" value="HPT"/>
    <property type="match status" value="1"/>
</dbReference>
<evidence type="ECO:0000256" key="7">
    <source>
        <dbReference type="ARBA" id="ARBA00022741"/>
    </source>
</evidence>
<dbReference type="InterPro" id="IPR036641">
    <property type="entry name" value="HPT_dom_sf"/>
</dbReference>
<name>A0A1T4MCK5_9FIRM</name>
<feature type="domain" description="HPt" evidence="15">
    <location>
        <begin position="10"/>
        <end position="114"/>
    </location>
</feature>
<comment type="catalytic activity">
    <reaction evidence="1">
        <text>ATP + protein L-histidine = ADP + protein N-phospho-L-histidine.</text>
        <dbReference type="EC" id="2.7.13.3"/>
    </reaction>
</comment>
<dbReference type="STRING" id="142842.SAMN02745118_01436"/>
<dbReference type="InterPro" id="IPR004105">
    <property type="entry name" value="CheA-like_dim"/>
</dbReference>
<keyword evidence="12" id="KW-0175">Coiled coil</keyword>
<dbReference type="Gene3D" id="1.10.287.560">
    <property type="entry name" value="Histidine kinase CheA-like, homodimeric domain"/>
    <property type="match status" value="1"/>
</dbReference>
<dbReference type="SUPFAM" id="SSF47226">
    <property type="entry name" value="Histidine-containing phosphotransfer domain, HPT domain"/>
    <property type="match status" value="1"/>
</dbReference>
<dbReference type="Pfam" id="PF02518">
    <property type="entry name" value="HATPase_c"/>
    <property type="match status" value="1"/>
</dbReference>
<gene>
    <name evidence="16" type="ORF">SAMN02745118_01436</name>
</gene>
<keyword evidence="17" id="KW-1185">Reference proteome</keyword>
<dbReference type="InterPro" id="IPR010808">
    <property type="entry name" value="CheA_P2-bd"/>
</dbReference>
<feature type="domain" description="Histidine kinase" evidence="13">
    <location>
        <begin position="337"/>
        <end position="537"/>
    </location>
</feature>
<dbReference type="GO" id="GO:0005524">
    <property type="term" value="F:ATP binding"/>
    <property type="evidence" value="ECO:0007669"/>
    <property type="project" value="UniProtKB-KW"/>
</dbReference>
<evidence type="ECO:0000256" key="2">
    <source>
        <dbReference type="ARBA" id="ARBA00012438"/>
    </source>
</evidence>
<dbReference type="InterPro" id="IPR005467">
    <property type="entry name" value="His_kinase_dom"/>
</dbReference>
<dbReference type="CDD" id="cd00088">
    <property type="entry name" value="HPT"/>
    <property type="match status" value="1"/>
</dbReference>
<dbReference type="InterPro" id="IPR003594">
    <property type="entry name" value="HATPase_dom"/>
</dbReference>
<dbReference type="Gene3D" id="3.30.70.1110">
    <property type="entry name" value="Histidine kinase CheA-like, P2 response regulator-binding domain"/>
    <property type="match status" value="1"/>
</dbReference>
<dbReference type="InterPro" id="IPR036061">
    <property type="entry name" value="CheW-like_dom_sf"/>
</dbReference>
<dbReference type="GO" id="GO:0006935">
    <property type="term" value="P:chemotaxis"/>
    <property type="evidence" value="ECO:0007669"/>
    <property type="project" value="UniProtKB-KW"/>
</dbReference>
<evidence type="ECO:0000259" key="15">
    <source>
        <dbReference type="PROSITE" id="PS50894"/>
    </source>
</evidence>
<sequence>MAEGRGGRWCKVDNSRYLKVFIEEANEYLQTLNHYLLDLERLKEDFKEADKLFRAVHSLKGMASIIGYDEIVRLTHKLENVFNALRNQELKINSELVDDLLEVVDLLEQIIKQINRKNGKMHTGFNSRINKVISKLDNITDLSTNEKLFNSIQTGERSLQLTLDSTISLNMKEELDQGKNCLLIKVILNSDIQLISARAFTIINRLKDYGDIIKITPKLEIIEQGKLQTPNFTLILSTIEAKQKLKSKITAEVEVIKVIINEISLNQLNIDSYESKANDYSKDVDFNWDPTVKVGIDQLDDLMNLVGELMINKSQVVNLDRENKFRKRKEVWEDIDKSINLLHGDIMELRMISLTKIIDRFPRMVRDLSKKMDKQVKLEVKGEDIEIDRVIIEELGDPLVHLLRNCIDHGIEKPQERIANKKQKVGTVKITASQHGNEVKIVVSDDGSGIDDKVIKRKAIEKGIINSAEAEEMMKDEIIDLIFVSGFSTSEEVTSISGRGVGMDVVNSKIVSLGGQIRVDSIKGEGTKFIIELPITSSIIQALIVRVDVEKYVLPLNHIDEVHNVAVKDIKERQGKSSFVLREEKIELTYLHHRLALTKPIYNPDDEVPIIIISIGEKKEGLVVDELISQQKIVVKPLNGLLSNISSISGATILGNGQIALILNMLNIA</sequence>
<dbReference type="Gene3D" id="1.20.120.160">
    <property type="entry name" value="HPT domain"/>
    <property type="match status" value="1"/>
</dbReference>
<dbReference type="InterPro" id="IPR051315">
    <property type="entry name" value="Bact_Chemotaxis_CheA"/>
</dbReference>
<evidence type="ECO:0000256" key="9">
    <source>
        <dbReference type="ARBA" id="ARBA00022840"/>
    </source>
</evidence>
<evidence type="ECO:0000313" key="16">
    <source>
        <dbReference type="EMBL" id="SJZ64615.1"/>
    </source>
</evidence>
<dbReference type="SUPFAM" id="SSF50341">
    <property type="entry name" value="CheW-like"/>
    <property type="match status" value="1"/>
</dbReference>
<keyword evidence="4" id="KW-0145">Chemotaxis</keyword>
<evidence type="ECO:0000256" key="1">
    <source>
        <dbReference type="ARBA" id="ARBA00000085"/>
    </source>
</evidence>
<dbReference type="InterPro" id="IPR002545">
    <property type="entry name" value="CheW-lke_dom"/>
</dbReference>
<dbReference type="PROSITE" id="PS50851">
    <property type="entry name" value="CHEW"/>
    <property type="match status" value="1"/>
</dbReference>
<keyword evidence="9" id="KW-0067">ATP-binding</keyword>
<dbReference type="InterPro" id="IPR036890">
    <property type="entry name" value="HATPase_C_sf"/>
</dbReference>
<dbReference type="AlphaFoldDB" id="A0A1T4MCK5"/>
<dbReference type="InterPro" id="IPR037006">
    <property type="entry name" value="CheA-like_homodim_sf"/>
</dbReference>
<dbReference type="Pfam" id="PF01584">
    <property type="entry name" value="CheW"/>
    <property type="match status" value="1"/>
</dbReference>
<proteinExistence type="predicted"/>
<evidence type="ECO:0000256" key="5">
    <source>
        <dbReference type="ARBA" id="ARBA00022553"/>
    </source>
</evidence>
<feature type="modified residue" description="Phosphohistidine" evidence="11">
    <location>
        <position position="57"/>
    </location>
</feature>
<dbReference type="InterPro" id="IPR035891">
    <property type="entry name" value="CheY-binding_CheA"/>
</dbReference>
<keyword evidence="8 16" id="KW-0418">Kinase</keyword>
<keyword evidence="5 11" id="KW-0597">Phosphoprotein</keyword>
<dbReference type="Gene3D" id="3.30.565.10">
    <property type="entry name" value="Histidine kinase-like ATPase, C-terminal domain"/>
    <property type="match status" value="1"/>
</dbReference>
<keyword evidence="7" id="KW-0547">Nucleotide-binding</keyword>
<dbReference type="Pfam" id="PF02895">
    <property type="entry name" value="H-kinase_dim"/>
    <property type="match status" value="1"/>
</dbReference>
<evidence type="ECO:0000256" key="8">
    <source>
        <dbReference type="ARBA" id="ARBA00022777"/>
    </source>
</evidence>
<feature type="coiled-coil region" evidence="12">
    <location>
        <begin position="25"/>
        <end position="52"/>
    </location>
</feature>
<protein>
    <recommendedName>
        <fullName evidence="3">Chemotaxis protein CheA</fullName>
        <ecNumber evidence="2">2.7.13.3</ecNumber>
    </recommendedName>
</protein>
<dbReference type="SUPFAM" id="SSF55874">
    <property type="entry name" value="ATPase domain of HSP90 chaperone/DNA topoisomerase II/histidine kinase"/>
    <property type="match status" value="1"/>
</dbReference>
<dbReference type="InterPro" id="IPR037052">
    <property type="entry name" value="CheA-like_P2_sf"/>
</dbReference>
<reference evidence="17" key="1">
    <citation type="submission" date="2017-02" db="EMBL/GenBank/DDBJ databases">
        <authorList>
            <person name="Varghese N."/>
            <person name="Submissions S."/>
        </authorList>
    </citation>
    <scope>NUCLEOTIDE SEQUENCE [LARGE SCALE GENOMIC DNA]</scope>
    <source>
        <strain evidence="17">ATCC BAA-73</strain>
    </source>
</reference>
<dbReference type="GO" id="GO:0005737">
    <property type="term" value="C:cytoplasm"/>
    <property type="evidence" value="ECO:0007669"/>
    <property type="project" value="InterPro"/>
</dbReference>
<dbReference type="Pfam" id="PF07194">
    <property type="entry name" value="P2"/>
    <property type="match status" value="1"/>
</dbReference>
<dbReference type="EC" id="2.7.13.3" evidence="2"/>
<dbReference type="Pfam" id="PF01627">
    <property type="entry name" value="Hpt"/>
    <property type="match status" value="1"/>
</dbReference>
<dbReference type="PANTHER" id="PTHR43395">
    <property type="entry name" value="SENSOR HISTIDINE KINASE CHEA"/>
    <property type="match status" value="1"/>
</dbReference>
<dbReference type="PROSITE" id="PS50894">
    <property type="entry name" value="HPT"/>
    <property type="match status" value="1"/>
</dbReference>
<dbReference type="SUPFAM" id="SSF55052">
    <property type="entry name" value="CheY-binding domain of CheA"/>
    <property type="match status" value="1"/>
</dbReference>
<evidence type="ECO:0000313" key="17">
    <source>
        <dbReference type="Proteomes" id="UP000190625"/>
    </source>
</evidence>
<dbReference type="PRINTS" id="PR00344">
    <property type="entry name" value="BCTRLSENSOR"/>
</dbReference>
<dbReference type="SMART" id="SM01231">
    <property type="entry name" value="H-kinase_dim"/>
    <property type="match status" value="1"/>
</dbReference>
<dbReference type="GO" id="GO:0000155">
    <property type="term" value="F:phosphorelay sensor kinase activity"/>
    <property type="evidence" value="ECO:0007669"/>
    <property type="project" value="InterPro"/>
</dbReference>
<evidence type="ECO:0000259" key="13">
    <source>
        <dbReference type="PROSITE" id="PS50109"/>
    </source>
</evidence>
<evidence type="ECO:0000256" key="4">
    <source>
        <dbReference type="ARBA" id="ARBA00022500"/>
    </source>
</evidence>
<evidence type="ECO:0000256" key="3">
    <source>
        <dbReference type="ARBA" id="ARBA00021495"/>
    </source>
</evidence>
<evidence type="ECO:0000256" key="10">
    <source>
        <dbReference type="ARBA" id="ARBA00023012"/>
    </source>
</evidence>
<dbReference type="Gene3D" id="2.30.30.40">
    <property type="entry name" value="SH3 Domains"/>
    <property type="match status" value="1"/>
</dbReference>
<dbReference type="InterPro" id="IPR004358">
    <property type="entry name" value="Sig_transdc_His_kin-like_C"/>
</dbReference>
<evidence type="ECO:0000256" key="6">
    <source>
        <dbReference type="ARBA" id="ARBA00022679"/>
    </source>
</evidence>
<dbReference type="PANTHER" id="PTHR43395:SF1">
    <property type="entry name" value="CHEMOTAXIS PROTEIN CHEA"/>
    <property type="match status" value="1"/>
</dbReference>
<feature type="domain" description="CheW-like" evidence="14">
    <location>
        <begin position="539"/>
        <end position="669"/>
    </location>
</feature>
<dbReference type="SUPFAM" id="SSF47384">
    <property type="entry name" value="Homodimeric domain of signal transducing histidine kinase"/>
    <property type="match status" value="1"/>
</dbReference>
<keyword evidence="10" id="KW-0902">Two-component regulatory system</keyword>
<evidence type="ECO:0000256" key="12">
    <source>
        <dbReference type="SAM" id="Coils"/>
    </source>
</evidence>
<dbReference type="InterPro" id="IPR008207">
    <property type="entry name" value="Sig_transdc_His_kin_Hpt_dom"/>
</dbReference>
<organism evidence="16 17">
    <name type="scientific">Selenihalanaerobacter shriftii</name>
    <dbReference type="NCBI Taxonomy" id="142842"/>
    <lineage>
        <taxon>Bacteria</taxon>
        <taxon>Bacillati</taxon>
        <taxon>Bacillota</taxon>
        <taxon>Clostridia</taxon>
        <taxon>Halanaerobiales</taxon>
        <taxon>Halobacteroidaceae</taxon>
        <taxon>Selenihalanaerobacter</taxon>
    </lineage>
</organism>
<dbReference type="SMART" id="SM00387">
    <property type="entry name" value="HATPase_c"/>
    <property type="match status" value="1"/>
</dbReference>
<dbReference type="CDD" id="cd16916">
    <property type="entry name" value="HATPase_CheA-like"/>
    <property type="match status" value="1"/>
</dbReference>
<dbReference type="Proteomes" id="UP000190625">
    <property type="component" value="Unassembled WGS sequence"/>
</dbReference>